<dbReference type="InterPro" id="IPR001307">
    <property type="entry name" value="Thiosulphate_STrfase_CS"/>
</dbReference>
<reference evidence="8 9" key="1">
    <citation type="submission" date="2019-02" db="EMBL/GenBank/DDBJ databases">
        <title>Deep-cultivation of Planctomycetes and their phenomic and genomic characterization uncovers novel biology.</title>
        <authorList>
            <person name="Wiegand S."/>
            <person name="Jogler M."/>
            <person name="Boedeker C."/>
            <person name="Pinto D."/>
            <person name="Vollmers J."/>
            <person name="Rivas-Marin E."/>
            <person name="Kohn T."/>
            <person name="Peeters S.H."/>
            <person name="Heuer A."/>
            <person name="Rast P."/>
            <person name="Oberbeckmann S."/>
            <person name="Bunk B."/>
            <person name="Jeske O."/>
            <person name="Meyerdierks A."/>
            <person name="Storesund J.E."/>
            <person name="Kallscheuer N."/>
            <person name="Luecker S."/>
            <person name="Lage O.M."/>
            <person name="Pohl T."/>
            <person name="Merkel B.J."/>
            <person name="Hornburger P."/>
            <person name="Mueller R.-W."/>
            <person name="Bruemmer F."/>
            <person name="Labrenz M."/>
            <person name="Spormann A.M."/>
            <person name="Op den Camp H."/>
            <person name="Overmann J."/>
            <person name="Amann R."/>
            <person name="Jetten M.S.M."/>
            <person name="Mascher T."/>
            <person name="Medema M.H."/>
            <person name="Devos D.P."/>
            <person name="Kaster A.-K."/>
            <person name="Ovreas L."/>
            <person name="Rohde M."/>
            <person name="Galperin M.Y."/>
            <person name="Jogler C."/>
        </authorList>
    </citation>
    <scope>NUCLEOTIDE SEQUENCE [LARGE SCALE GENOMIC DNA]</scope>
    <source>
        <strain evidence="8 9">TBK1r</strain>
    </source>
</reference>
<dbReference type="PRINTS" id="PR00411">
    <property type="entry name" value="PNDRDTASEI"/>
</dbReference>
<evidence type="ECO:0000256" key="1">
    <source>
        <dbReference type="ARBA" id="ARBA00001974"/>
    </source>
</evidence>
<evidence type="ECO:0000313" key="8">
    <source>
        <dbReference type="EMBL" id="QDV88438.1"/>
    </source>
</evidence>
<organism evidence="8 9">
    <name type="scientific">Stieleria magnilauensis</name>
    <dbReference type="NCBI Taxonomy" id="2527963"/>
    <lineage>
        <taxon>Bacteria</taxon>
        <taxon>Pseudomonadati</taxon>
        <taxon>Planctomycetota</taxon>
        <taxon>Planctomycetia</taxon>
        <taxon>Pirellulales</taxon>
        <taxon>Pirellulaceae</taxon>
        <taxon>Stieleria</taxon>
    </lineage>
</organism>
<comment type="similarity">
    <text evidence="2">Belongs to the class-III pyridine nucleotide-disulfide oxidoreductase family.</text>
</comment>
<dbReference type="Gene3D" id="3.50.50.60">
    <property type="entry name" value="FAD/NAD(P)-binding domain"/>
    <property type="match status" value="2"/>
</dbReference>
<dbReference type="GO" id="GO:0050451">
    <property type="term" value="F:CoA-disulfide reductase (NADPH) activity"/>
    <property type="evidence" value="ECO:0007669"/>
    <property type="project" value="UniProtKB-EC"/>
</dbReference>
<dbReference type="Pfam" id="PF07992">
    <property type="entry name" value="Pyr_redox_2"/>
    <property type="match status" value="1"/>
</dbReference>
<dbReference type="SUPFAM" id="SSF51905">
    <property type="entry name" value="FAD/NAD(P)-binding domain"/>
    <property type="match status" value="2"/>
</dbReference>
<proteinExistence type="inferred from homology"/>
<dbReference type="SMART" id="SM00450">
    <property type="entry name" value="RHOD"/>
    <property type="match status" value="1"/>
</dbReference>
<evidence type="ECO:0000256" key="3">
    <source>
        <dbReference type="ARBA" id="ARBA00022630"/>
    </source>
</evidence>
<dbReference type="SUPFAM" id="SSF52821">
    <property type="entry name" value="Rhodanese/Cell cycle control phosphatase"/>
    <property type="match status" value="1"/>
</dbReference>
<dbReference type="PRINTS" id="PR00368">
    <property type="entry name" value="FADPNR"/>
</dbReference>
<keyword evidence="6" id="KW-0676">Redox-active center</keyword>
<keyword evidence="3" id="KW-0285">Flavoprotein</keyword>
<feature type="domain" description="Rhodanese" evidence="7">
    <location>
        <begin position="420"/>
        <end position="500"/>
    </location>
</feature>
<dbReference type="PANTHER" id="PTHR43429:SF1">
    <property type="entry name" value="NAD(P)H SULFUR OXIDOREDUCTASE (COA-DEPENDENT)"/>
    <property type="match status" value="1"/>
</dbReference>
<dbReference type="RefSeq" id="WP_419580716.1">
    <property type="nucleotide sequence ID" value="NZ_CP036432.1"/>
</dbReference>
<dbReference type="InterPro" id="IPR036873">
    <property type="entry name" value="Rhodanese-like_dom_sf"/>
</dbReference>
<evidence type="ECO:0000259" key="7">
    <source>
        <dbReference type="PROSITE" id="PS50206"/>
    </source>
</evidence>
<dbReference type="Gene3D" id="3.40.250.10">
    <property type="entry name" value="Rhodanese-like domain"/>
    <property type="match status" value="1"/>
</dbReference>
<dbReference type="InterPro" id="IPR023753">
    <property type="entry name" value="FAD/NAD-binding_dom"/>
</dbReference>
<dbReference type="EMBL" id="CP036432">
    <property type="protein sequence ID" value="QDV88438.1"/>
    <property type="molecule type" value="Genomic_DNA"/>
</dbReference>
<dbReference type="PROSITE" id="PS00380">
    <property type="entry name" value="RHODANESE_1"/>
    <property type="match status" value="1"/>
</dbReference>
<dbReference type="PANTHER" id="PTHR43429">
    <property type="entry name" value="PYRIDINE NUCLEOTIDE-DISULFIDE OXIDOREDUCTASE DOMAIN-CONTAINING"/>
    <property type="match status" value="1"/>
</dbReference>
<evidence type="ECO:0000256" key="2">
    <source>
        <dbReference type="ARBA" id="ARBA00009130"/>
    </source>
</evidence>
<keyword evidence="9" id="KW-1185">Reference proteome</keyword>
<keyword evidence="5 8" id="KW-0560">Oxidoreductase</keyword>
<gene>
    <name evidence="8" type="primary">cdr</name>
    <name evidence="8" type="ORF">TBK1r_74710</name>
</gene>
<evidence type="ECO:0000256" key="5">
    <source>
        <dbReference type="ARBA" id="ARBA00023002"/>
    </source>
</evidence>
<comment type="cofactor">
    <cofactor evidence="1">
        <name>FAD</name>
        <dbReference type="ChEBI" id="CHEBI:57692"/>
    </cofactor>
</comment>
<dbReference type="EC" id="1.8.1.14" evidence="8"/>
<dbReference type="InterPro" id="IPR050260">
    <property type="entry name" value="FAD-bd_OxRdtase"/>
</dbReference>
<protein>
    <submittedName>
        <fullName evidence="8">Coenzyme A disulfide reductase</fullName>
        <ecNumber evidence="8">1.8.1.14</ecNumber>
    </submittedName>
</protein>
<evidence type="ECO:0000256" key="6">
    <source>
        <dbReference type="ARBA" id="ARBA00023284"/>
    </source>
</evidence>
<evidence type="ECO:0000256" key="4">
    <source>
        <dbReference type="ARBA" id="ARBA00022827"/>
    </source>
</evidence>
<sequence length="503" mass="54864">MPYYVGGEIKSRDKLLVAPIDMLRQRHRLDVRTRSEVVALEVAEKRVRVRDLESGHEYTESYDKLIIATGASPFRPPIEGIDGPRVLTLRDLADADRMHHSATSGASHAVVVGAGFIGIEVAENLVRRGIRTTIVELGDQILPPWDREMMAPLEDHLRDQGVELRLNELAQRFIDSPQGLKIELQSGASVDADFAAICIGVRPESRLAADAGIACGSRGGIVVNDHMQTNVADVYAVGDVTEVTDFVTKKSAQIPLAGPANRQGRIAADHLFGRPSTYRGTQGTAVVGVFGKVAAMTGQSEKTLRREGLRYEKIYIHPTDHAGYYPGAEAMTLKLLFDPDDGAILGAQCVGGNGVDKRIDVIAMAIQAGMTVYDLEESELCYAPQFGHAKDPINMAGFVAAGVLRGDQPIVHVDTLNDKSHDPSFLLDVRSEAEFAAGHLPGATNIPIEQLRERLGEVPRDQTITAYCKVGQRGYLATRVLMQHHFDVANLSGGYTLWCRYHD</sequence>
<dbReference type="InterPro" id="IPR036188">
    <property type="entry name" value="FAD/NAD-bd_sf"/>
</dbReference>
<evidence type="ECO:0000313" key="9">
    <source>
        <dbReference type="Proteomes" id="UP000318081"/>
    </source>
</evidence>
<dbReference type="SUPFAM" id="SSF55424">
    <property type="entry name" value="FAD/NAD-linked reductases, dimerisation (C-terminal) domain"/>
    <property type="match status" value="1"/>
</dbReference>
<dbReference type="Proteomes" id="UP000318081">
    <property type="component" value="Chromosome"/>
</dbReference>
<dbReference type="InterPro" id="IPR001763">
    <property type="entry name" value="Rhodanese-like_dom"/>
</dbReference>
<dbReference type="Pfam" id="PF02852">
    <property type="entry name" value="Pyr_redox_dim"/>
    <property type="match status" value="1"/>
</dbReference>
<accession>A0ABX5Y2C8</accession>
<keyword evidence="4" id="KW-0274">FAD</keyword>
<dbReference type="InterPro" id="IPR004099">
    <property type="entry name" value="Pyr_nucl-diS_OxRdtase_dimer"/>
</dbReference>
<name>A0ABX5Y2C8_9BACT</name>
<dbReference type="InterPro" id="IPR016156">
    <property type="entry name" value="FAD/NAD-linked_Rdtase_dimer_sf"/>
</dbReference>
<dbReference type="Pfam" id="PF00581">
    <property type="entry name" value="Rhodanese"/>
    <property type="match status" value="1"/>
</dbReference>
<dbReference type="PROSITE" id="PS50206">
    <property type="entry name" value="RHODANESE_3"/>
    <property type="match status" value="1"/>
</dbReference>